<evidence type="ECO:0000313" key="2">
    <source>
        <dbReference type="Proteomes" id="UP000547209"/>
    </source>
</evidence>
<dbReference type="Proteomes" id="UP000547209">
    <property type="component" value="Unassembled WGS sequence"/>
</dbReference>
<evidence type="ECO:0000313" key="1">
    <source>
        <dbReference type="EMBL" id="MBB6673030.1"/>
    </source>
</evidence>
<keyword evidence="2" id="KW-1185">Reference proteome</keyword>
<reference evidence="1 2" key="1">
    <citation type="submission" date="2020-08" db="EMBL/GenBank/DDBJ databases">
        <title>Cohnella phylogeny.</title>
        <authorList>
            <person name="Dunlap C."/>
        </authorList>
    </citation>
    <scope>NUCLEOTIDE SEQUENCE [LARGE SCALE GENOMIC DNA]</scope>
    <source>
        <strain evidence="1 2">DSM 28246</strain>
    </source>
</reference>
<name>A0A7X0VGE2_9BACL</name>
<organism evidence="1 2">
    <name type="scientific">Cohnella nanjingensis</name>
    <dbReference type="NCBI Taxonomy" id="1387779"/>
    <lineage>
        <taxon>Bacteria</taxon>
        <taxon>Bacillati</taxon>
        <taxon>Bacillota</taxon>
        <taxon>Bacilli</taxon>
        <taxon>Bacillales</taxon>
        <taxon>Paenibacillaceae</taxon>
        <taxon>Cohnella</taxon>
    </lineage>
</organism>
<dbReference type="AlphaFoldDB" id="A0A7X0VGE2"/>
<comment type="caution">
    <text evidence="1">The sequence shown here is derived from an EMBL/GenBank/DDBJ whole genome shotgun (WGS) entry which is preliminary data.</text>
</comment>
<protein>
    <submittedName>
        <fullName evidence="1">Uncharacterized protein</fullName>
    </submittedName>
</protein>
<accession>A0A7X0VGE2</accession>
<dbReference type="InterPro" id="IPR047907">
    <property type="entry name" value="CD1375-like"/>
</dbReference>
<proteinExistence type="predicted"/>
<dbReference type="NCBIfam" id="NF040910">
    <property type="entry name" value="CD1375_fam"/>
    <property type="match status" value="1"/>
</dbReference>
<sequence length="45" mass="5009">MAVVYATLIIKGAYTFDRVPANQQPKVREYLAALELDTDGKPLEV</sequence>
<dbReference type="EMBL" id="JACJVP010000032">
    <property type="protein sequence ID" value="MBB6673030.1"/>
    <property type="molecule type" value="Genomic_DNA"/>
</dbReference>
<gene>
    <name evidence="1" type="ORF">H7C19_20315</name>
</gene>
<dbReference type="RefSeq" id="WP_185670974.1">
    <property type="nucleotide sequence ID" value="NZ_JACJVP010000032.1"/>
</dbReference>